<sequence length="84" mass="9340">MYAGDVRWAVFAVAALWATYGFVFWKVLPLVGTPEVMYALAISGAIVLLFNTASIFAMIRHYAGDKEHIYGLDLHYLDVLRGTA</sequence>
<keyword evidence="1" id="KW-0472">Membrane</keyword>
<evidence type="ECO:0000313" key="2">
    <source>
        <dbReference type="EMBL" id="MTD95413.1"/>
    </source>
</evidence>
<reference evidence="2 3" key="1">
    <citation type="submission" date="2019-11" db="EMBL/GenBank/DDBJ databases">
        <title>Identification of a novel strain.</title>
        <authorList>
            <person name="Xu Q."/>
            <person name="Wang G."/>
        </authorList>
    </citation>
    <scope>NUCLEOTIDE SEQUENCE [LARGE SCALE GENOMIC DNA]</scope>
    <source>
        <strain evidence="3">xq</strain>
    </source>
</reference>
<keyword evidence="1" id="KW-1133">Transmembrane helix</keyword>
<proteinExistence type="predicted"/>
<evidence type="ECO:0000256" key="1">
    <source>
        <dbReference type="SAM" id="Phobius"/>
    </source>
</evidence>
<dbReference type="AlphaFoldDB" id="A0A6I3KLW2"/>
<accession>A0A6I3KLW2</accession>
<gene>
    <name evidence="2" type="ORF">GIW81_13825</name>
</gene>
<evidence type="ECO:0000313" key="3">
    <source>
        <dbReference type="Proteomes" id="UP000440694"/>
    </source>
</evidence>
<feature type="transmembrane region" description="Helical" evidence="1">
    <location>
        <begin position="37"/>
        <end position="59"/>
    </location>
</feature>
<dbReference type="Proteomes" id="UP000440694">
    <property type="component" value="Unassembled WGS sequence"/>
</dbReference>
<keyword evidence="3" id="KW-1185">Reference proteome</keyword>
<organism evidence="2 3">
    <name type="scientific">Hyphomicrobium album</name>
    <dbReference type="NCBI Taxonomy" id="2665159"/>
    <lineage>
        <taxon>Bacteria</taxon>
        <taxon>Pseudomonadati</taxon>
        <taxon>Pseudomonadota</taxon>
        <taxon>Alphaproteobacteria</taxon>
        <taxon>Hyphomicrobiales</taxon>
        <taxon>Hyphomicrobiaceae</taxon>
        <taxon>Hyphomicrobium</taxon>
    </lineage>
</organism>
<feature type="transmembrane region" description="Helical" evidence="1">
    <location>
        <begin position="7"/>
        <end position="25"/>
    </location>
</feature>
<name>A0A6I3KLW2_9HYPH</name>
<keyword evidence="1" id="KW-0812">Transmembrane</keyword>
<protein>
    <submittedName>
        <fullName evidence="2">Uncharacterized protein</fullName>
    </submittedName>
</protein>
<dbReference type="EMBL" id="WMBQ01000002">
    <property type="protein sequence ID" value="MTD95413.1"/>
    <property type="molecule type" value="Genomic_DNA"/>
</dbReference>
<comment type="caution">
    <text evidence="2">The sequence shown here is derived from an EMBL/GenBank/DDBJ whole genome shotgun (WGS) entry which is preliminary data.</text>
</comment>